<dbReference type="PRINTS" id="PR01078">
    <property type="entry name" value="AMINACHANNEL"/>
</dbReference>
<evidence type="ECO:0000256" key="5">
    <source>
        <dbReference type="ARBA" id="ARBA00022989"/>
    </source>
</evidence>
<sequence>MKWLNDESDCDCPLPACVESKYFIKSASAGRWPSSKSREVYGKHEDAPMNEENYVSASIYFSSFSYEENKETADKDIISTLSTVGGSLGLCLGASIISLFEIAELIGILGRRWNKRRLLRKRERLSSIRKKLVEDDGEGGGEAQEMKDNAS</sequence>
<dbReference type="AlphaFoldDB" id="A0A9W6ZZS4"/>
<evidence type="ECO:0000256" key="13">
    <source>
        <dbReference type="SAM" id="Phobius"/>
    </source>
</evidence>
<keyword evidence="8 13" id="KW-0472">Membrane</keyword>
<dbReference type="InterPro" id="IPR001873">
    <property type="entry name" value="ENaC"/>
</dbReference>
<evidence type="ECO:0000313" key="15">
    <source>
        <dbReference type="Proteomes" id="UP001165082"/>
    </source>
</evidence>
<keyword evidence="6" id="KW-0915">Sodium</keyword>
<keyword evidence="2 11" id="KW-0813">Transport</keyword>
<dbReference type="Gene3D" id="1.10.287.770">
    <property type="entry name" value="YojJ-like"/>
    <property type="match status" value="1"/>
</dbReference>
<evidence type="ECO:0000256" key="6">
    <source>
        <dbReference type="ARBA" id="ARBA00023053"/>
    </source>
</evidence>
<dbReference type="OrthoDB" id="6021021at2759"/>
<evidence type="ECO:0000256" key="11">
    <source>
        <dbReference type="RuleBase" id="RU000679"/>
    </source>
</evidence>
<evidence type="ECO:0000256" key="7">
    <source>
        <dbReference type="ARBA" id="ARBA00023065"/>
    </source>
</evidence>
<organism evidence="14 15">
    <name type="scientific">Triparma retinervis</name>
    <dbReference type="NCBI Taxonomy" id="2557542"/>
    <lineage>
        <taxon>Eukaryota</taxon>
        <taxon>Sar</taxon>
        <taxon>Stramenopiles</taxon>
        <taxon>Ochrophyta</taxon>
        <taxon>Bolidophyceae</taxon>
        <taxon>Parmales</taxon>
        <taxon>Triparmaceae</taxon>
        <taxon>Triparma</taxon>
    </lineage>
</organism>
<keyword evidence="9 11" id="KW-0739">Sodium transport</keyword>
<reference evidence="14" key="1">
    <citation type="submission" date="2022-07" db="EMBL/GenBank/DDBJ databases">
        <title>Genome analysis of Parmales, a sister group of diatoms, reveals the evolutionary specialization of diatoms from phago-mixotrophs to photoautotrophs.</title>
        <authorList>
            <person name="Ban H."/>
            <person name="Sato S."/>
            <person name="Yoshikawa S."/>
            <person name="Kazumasa Y."/>
            <person name="Nakamura Y."/>
            <person name="Ichinomiya M."/>
            <person name="Saitoh K."/>
            <person name="Sato N."/>
            <person name="Blanc-Mathieu R."/>
            <person name="Endo H."/>
            <person name="Kuwata A."/>
            <person name="Ogata H."/>
        </authorList>
    </citation>
    <scope>NUCLEOTIDE SEQUENCE</scope>
</reference>
<keyword evidence="15" id="KW-1185">Reference proteome</keyword>
<evidence type="ECO:0000256" key="8">
    <source>
        <dbReference type="ARBA" id="ARBA00023136"/>
    </source>
</evidence>
<evidence type="ECO:0000256" key="10">
    <source>
        <dbReference type="ARBA" id="ARBA00023303"/>
    </source>
</evidence>
<feature type="region of interest" description="Disordered" evidence="12">
    <location>
        <begin position="130"/>
        <end position="151"/>
    </location>
</feature>
<dbReference type="GO" id="GO:0015280">
    <property type="term" value="F:ligand-gated sodium channel activity"/>
    <property type="evidence" value="ECO:0007669"/>
    <property type="project" value="TreeGrafter"/>
</dbReference>
<keyword evidence="10 11" id="KW-0407">Ion channel</keyword>
<keyword evidence="5 13" id="KW-1133">Transmembrane helix</keyword>
<comment type="caution">
    <text evidence="14">The sequence shown here is derived from an EMBL/GenBank/DDBJ whole genome shotgun (WGS) entry which is preliminary data.</text>
</comment>
<evidence type="ECO:0000256" key="4">
    <source>
        <dbReference type="ARBA" id="ARBA00022692"/>
    </source>
</evidence>
<evidence type="ECO:0000256" key="9">
    <source>
        <dbReference type="ARBA" id="ARBA00023201"/>
    </source>
</evidence>
<protein>
    <submittedName>
        <fullName evidence="14">Uncharacterized protein</fullName>
    </submittedName>
</protein>
<evidence type="ECO:0000256" key="12">
    <source>
        <dbReference type="SAM" id="MobiDB-lite"/>
    </source>
</evidence>
<keyword evidence="7 11" id="KW-0406">Ion transport</keyword>
<dbReference type="Pfam" id="PF00858">
    <property type="entry name" value="ASC"/>
    <property type="match status" value="1"/>
</dbReference>
<comment type="similarity">
    <text evidence="11">Belongs to the amiloride-sensitive sodium channel (TC 1.A.6) family.</text>
</comment>
<comment type="subcellular location">
    <subcellularLocation>
        <location evidence="1">Membrane</location>
        <topology evidence="1">Multi-pass membrane protein</topology>
    </subcellularLocation>
</comment>
<keyword evidence="4 11" id="KW-0812">Transmembrane</keyword>
<dbReference type="EMBL" id="BRXZ01002310">
    <property type="protein sequence ID" value="GMH59469.1"/>
    <property type="molecule type" value="Genomic_DNA"/>
</dbReference>
<evidence type="ECO:0000256" key="1">
    <source>
        <dbReference type="ARBA" id="ARBA00004141"/>
    </source>
</evidence>
<accession>A0A9W6ZZS4</accession>
<dbReference type="GO" id="GO:0005886">
    <property type="term" value="C:plasma membrane"/>
    <property type="evidence" value="ECO:0007669"/>
    <property type="project" value="TreeGrafter"/>
</dbReference>
<dbReference type="Proteomes" id="UP001165082">
    <property type="component" value="Unassembled WGS sequence"/>
</dbReference>
<dbReference type="PANTHER" id="PTHR11690:SF248">
    <property type="entry name" value="PICKPOCKET 17, ISOFORM A"/>
    <property type="match status" value="1"/>
</dbReference>
<dbReference type="PANTHER" id="PTHR11690">
    <property type="entry name" value="AMILORIDE-SENSITIVE SODIUM CHANNEL-RELATED"/>
    <property type="match status" value="1"/>
</dbReference>
<evidence type="ECO:0000313" key="14">
    <source>
        <dbReference type="EMBL" id="GMH59469.1"/>
    </source>
</evidence>
<evidence type="ECO:0000256" key="3">
    <source>
        <dbReference type="ARBA" id="ARBA00022461"/>
    </source>
</evidence>
<gene>
    <name evidence="14" type="ORF">TrRE_jg8119</name>
</gene>
<name>A0A9W6ZZS4_9STRA</name>
<feature type="transmembrane region" description="Helical" evidence="13">
    <location>
        <begin position="87"/>
        <end position="110"/>
    </location>
</feature>
<keyword evidence="3 11" id="KW-0894">Sodium channel</keyword>
<evidence type="ECO:0000256" key="2">
    <source>
        <dbReference type="ARBA" id="ARBA00022448"/>
    </source>
</evidence>
<proteinExistence type="inferred from homology"/>